<keyword evidence="4" id="KW-0249">Electron transport</keyword>
<evidence type="ECO:0000256" key="1">
    <source>
        <dbReference type="ARBA" id="ARBA00022448"/>
    </source>
</evidence>
<dbReference type="InterPro" id="IPR002327">
    <property type="entry name" value="Cyt_c_1A/1B"/>
</dbReference>
<keyword evidence="1" id="KW-0813">Transport</keyword>
<keyword evidence="2 6" id="KW-0349">Heme</keyword>
<dbReference type="OrthoDB" id="9805828at2"/>
<organism evidence="8 9">
    <name type="scientific">Thalassospira marina</name>
    <dbReference type="NCBI Taxonomy" id="2048283"/>
    <lineage>
        <taxon>Bacteria</taxon>
        <taxon>Pseudomonadati</taxon>
        <taxon>Pseudomonadota</taxon>
        <taxon>Alphaproteobacteria</taxon>
        <taxon>Rhodospirillales</taxon>
        <taxon>Thalassospiraceae</taxon>
        <taxon>Thalassospira</taxon>
    </lineage>
</organism>
<gene>
    <name evidence="8" type="ORF">COO20_12140</name>
</gene>
<dbReference type="Proteomes" id="UP000233597">
    <property type="component" value="Unassembled WGS sequence"/>
</dbReference>
<dbReference type="Pfam" id="PF00034">
    <property type="entry name" value="Cytochrom_C"/>
    <property type="match status" value="1"/>
</dbReference>
<evidence type="ECO:0000256" key="5">
    <source>
        <dbReference type="ARBA" id="ARBA00023004"/>
    </source>
</evidence>
<dbReference type="GO" id="GO:0009055">
    <property type="term" value="F:electron transfer activity"/>
    <property type="evidence" value="ECO:0007669"/>
    <property type="project" value="InterPro"/>
</dbReference>
<evidence type="ECO:0000313" key="9">
    <source>
        <dbReference type="Proteomes" id="UP000233597"/>
    </source>
</evidence>
<dbReference type="PANTHER" id="PTHR11961">
    <property type="entry name" value="CYTOCHROME C"/>
    <property type="match status" value="1"/>
</dbReference>
<accession>A0A2N3KT93</accession>
<dbReference type="PROSITE" id="PS51007">
    <property type="entry name" value="CYTC"/>
    <property type="match status" value="1"/>
</dbReference>
<name>A0A2N3KT93_9PROT</name>
<dbReference type="GO" id="GO:0020037">
    <property type="term" value="F:heme binding"/>
    <property type="evidence" value="ECO:0007669"/>
    <property type="project" value="InterPro"/>
</dbReference>
<sequence length="141" mass="15261">MKLLFSPDLIPAATRLPSKSSLPLLAVLSVAFLFAFKVPVQAQQQEKGETLFSQRCSACHSLKPGQTKMGPSLAGIVGHKAGSVAGARYSKALQNADLVWDNVSLDQFLTNPGKMVPGTRMTLRLPDAGQRRAIIEFLNRQ</sequence>
<protein>
    <submittedName>
        <fullName evidence="8">Cytochrome C</fullName>
    </submittedName>
</protein>
<evidence type="ECO:0000256" key="4">
    <source>
        <dbReference type="ARBA" id="ARBA00022982"/>
    </source>
</evidence>
<dbReference type="SUPFAM" id="SSF46626">
    <property type="entry name" value="Cytochrome c"/>
    <property type="match status" value="1"/>
</dbReference>
<comment type="caution">
    <text evidence="8">The sequence shown here is derived from an EMBL/GenBank/DDBJ whole genome shotgun (WGS) entry which is preliminary data.</text>
</comment>
<feature type="domain" description="Cytochrome c" evidence="7">
    <location>
        <begin position="43"/>
        <end position="141"/>
    </location>
</feature>
<dbReference type="AlphaFoldDB" id="A0A2N3KT93"/>
<dbReference type="InterPro" id="IPR009056">
    <property type="entry name" value="Cyt_c-like_dom"/>
</dbReference>
<evidence type="ECO:0000313" key="8">
    <source>
        <dbReference type="EMBL" id="PKR53765.1"/>
    </source>
</evidence>
<evidence type="ECO:0000259" key="7">
    <source>
        <dbReference type="PROSITE" id="PS51007"/>
    </source>
</evidence>
<dbReference type="Gene3D" id="1.10.760.10">
    <property type="entry name" value="Cytochrome c-like domain"/>
    <property type="match status" value="1"/>
</dbReference>
<dbReference type="EMBL" id="NWTK01000007">
    <property type="protein sequence ID" value="PKR53765.1"/>
    <property type="molecule type" value="Genomic_DNA"/>
</dbReference>
<dbReference type="RefSeq" id="WP_101266856.1">
    <property type="nucleotide sequence ID" value="NZ_NWTK01000007.1"/>
</dbReference>
<dbReference type="GO" id="GO:0046872">
    <property type="term" value="F:metal ion binding"/>
    <property type="evidence" value="ECO:0007669"/>
    <property type="project" value="UniProtKB-KW"/>
</dbReference>
<evidence type="ECO:0000256" key="6">
    <source>
        <dbReference type="PROSITE-ProRule" id="PRU00433"/>
    </source>
</evidence>
<evidence type="ECO:0000256" key="3">
    <source>
        <dbReference type="ARBA" id="ARBA00022723"/>
    </source>
</evidence>
<reference evidence="8 9" key="1">
    <citation type="submission" date="2017-09" db="EMBL/GenBank/DDBJ databases">
        <title>Biodiversity and function of Thalassospira species in the particle-attached aromatic-hydrocarbon-degrading consortia from the surface seawater of the South China Sea.</title>
        <authorList>
            <person name="Dong C."/>
            <person name="Liu R."/>
            <person name="Shao Z."/>
        </authorList>
    </citation>
    <scope>NUCLEOTIDE SEQUENCE [LARGE SCALE GENOMIC DNA]</scope>
    <source>
        <strain evidence="8 9">CSC1P2</strain>
    </source>
</reference>
<dbReference type="InterPro" id="IPR036909">
    <property type="entry name" value="Cyt_c-like_dom_sf"/>
</dbReference>
<proteinExistence type="predicted"/>
<evidence type="ECO:0000256" key="2">
    <source>
        <dbReference type="ARBA" id="ARBA00022617"/>
    </source>
</evidence>
<dbReference type="PRINTS" id="PR00604">
    <property type="entry name" value="CYTCHRMECIAB"/>
</dbReference>
<keyword evidence="3 6" id="KW-0479">Metal-binding</keyword>
<keyword evidence="5 6" id="KW-0408">Iron</keyword>